<evidence type="ECO:0000256" key="4">
    <source>
        <dbReference type="ARBA" id="ARBA00022989"/>
    </source>
</evidence>
<feature type="transmembrane region" description="Helical" evidence="6">
    <location>
        <begin position="227"/>
        <end position="246"/>
    </location>
</feature>
<reference evidence="8 9" key="1">
    <citation type="submission" date="2017-06" db="EMBL/GenBank/DDBJ databases">
        <title>Complete Genome Sequence of the Soil Carbazole-Degrading Bacterium Nocardioides aromaticivorans IC177.</title>
        <authorList>
            <person name="Vejarano F."/>
            <person name="Suzuki-Minakuchi C."/>
            <person name="Ohtsubo Y."/>
            <person name="Tsuda M."/>
            <person name="Okada K."/>
            <person name="Nojiri H."/>
        </authorList>
    </citation>
    <scope>NUCLEOTIDE SEQUENCE [LARGE SCALE GENOMIC DNA]</scope>
    <source>
        <strain evidence="8 9">IC177</strain>
    </source>
</reference>
<evidence type="ECO:0000256" key="3">
    <source>
        <dbReference type="ARBA" id="ARBA00022692"/>
    </source>
</evidence>
<evidence type="ECO:0000313" key="9">
    <source>
        <dbReference type="Proteomes" id="UP000662818"/>
    </source>
</evidence>
<name>A0ABX7PER0_9ACTN</name>
<feature type="domain" description="Type II secretion system protein GspF" evidence="7">
    <location>
        <begin position="122"/>
        <end position="210"/>
    </location>
</feature>
<keyword evidence="5 6" id="KW-0472">Membrane</keyword>
<dbReference type="PANTHER" id="PTHR35007">
    <property type="entry name" value="INTEGRAL MEMBRANE PROTEIN-RELATED"/>
    <property type="match status" value="1"/>
</dbReference>
<evidence type="ECO:0000256" key="5">
    <source>
        <dbReference type="ARBA" id="ARBA00023136"/>
    </source>
</evidence>
<evidence type="ECO:0000256" key="1">
    <source>
        <dbReference type="ARBA" id="ARBA00004651"/>
    </source>
</evidence>
<accession>A0ABX7PER0</accession>
<evidence type="ECO:0000256" key="2">
    <source>
        <dbReference type="ARBA" id="ARBA00022475"/>
    </source>
</evidence>
<dbReference type="RefSeq" id="WP_207008257.1">
    <property type="nucleotide sequence ID" value="NZ_CP022295.1"/>
</dbReference>
<keyword evidence="3 6" id="KW-0812">Transmembrane</keyword>
<dbReference type="EMBL" id="CP022295">
    <property type="protein sequence ID" value="QSR24381.1"/>
    <property type="molecule type" value="Genomic_DNA"/>
</dbReference>
<dbReference type="PANTHER" id="PTHR35007:SF4">
    <property type="entry name" value="CONSERVED TRANSMEMBRANE PROTEIN-RELATED"/>
    <property type="match status" value="1"/>
</dbReference>
<keyword evidence="2" id="KW-1003">Cell membrane</keyword>
<evidence type="ECO:0000313" key="8">
    <source>
        <dbReference type="EMBL" id="QSR24381.1"/>
    </source>
</evidence>
<dbReference type="Proteomes" id="UP000662818">
    <property type="component" value="Chromosome"/>
</dbReference>
<protein>
    <submittedName>
        <fullName evidence="8">Type II secretion system protein</fullName>
    </submittedName>
</protein>
<sequence>MAAVLLVAAAVGLLVPGSRRVAADPGARTGRRWPRWWPVLPAAAAGLVAGSPRGAALAVVGLGVALGAARLVRRARAARAASANRARAVELCDAVQAELAAGQTAGQALDRAAADWPLVGPAARAALAGGDVPAALRELAAEPGAGSLRVVAAAWQVAHRTGHGLADALGRVADDLRAAEQTRRIVAGELASARATARLLAGLPFLALAMGAGAGAEPWAFLLGEPAGLACLATGLGLAYAGLAWVEALARGVDGG</sequence>
<organism evidence="8 9">
    <name type="scientific">Nocardioides aromaticivorans</name>
    <dbReference type="NCBI Taxonomy" id="200618"/>
    <lineage>
        <taxon>Bacteria</taxon>
        <taxon>Bacillati</taxon>
        <taxon>Actinomycetota</taxon>
        <taxon>Actinomycetes</taxon>
        <taxon>Propionibacteriales</taxon>
        <taxon>Nocardioidaceae</taxon>
        <taxon>Nocardioides</taxon>
    </lineage>
</organism>
<evidence type="ECO:0000256" key="6">
    <source>
        <dbReference type="SAM" id="Phobius"/>
    </source>
</evidence>
<feature type="transmembrane region" description="Helical" evidence="6">
    <location>
        <begin position="39"/>
        <end position="69"/>
    </location>
</feature>
<keyword evidence="9" id="KW-1185">Reference proteome</keyword>
<dbReference type="Pfam" id="PF00482">
    <property type="entry name" value="T2SSF"/>
    <property type="match status" value="1"/>
</dbReference>
<comment type="subcellular location">
    <subcellularLocation>
        <location evidence="1">Cell membrane</location>
        <topology evidence="1">Multi-pass membrane protein</topology>
    </subcellularLocation>
</comment>
<feature type="transmembrane region" description="Helical" evidence="6">
    <location>
        <begin position="199"/>
        <end position="221"/>
    </location>
</feature>
<dbReference type="InterPro" id="IPR018076">
    <property type="entry name" value="T2SS_GspF_dom"/>
</dbReference>
<keyword evidence="4 6" id="KW-1133">Transmembrane helix</keyword>
<proteinExistence type="predicted"/>
<gene>
    <name evidence="8" type="ORF">CFH99_01925</name>
</gene>
<evidence type="ECO:0000259" key="7">
    <source>
        <dbReference type="Pfam" id="PF00482"/>
    </source>
</evidence>